<gene>
    <name evidence="3" type="ORF">VNO80_15262</name>
</gene>
<organism evidence="3 4">
    <name type="scientific">Phaseolus coccineus</name>
    <name type="common">Scarlet runner bean</name>
    <name type="synonym">Phaseolus multiflorus</name>
    <dbReference type="NCBI Taxonomy" id="3886"/>
    <lineage>
        <taxon>Eukaryota</taxon>
        <taxon>Viridiplantae</taxon>
        <taxon>Streptophyta</taxon>
        <taxon>Embryophyta</taxon>
        <taxon>Tracheophyta</taxon>
        <taxon>Spermatophyta</taxon>
        <taxon>Magnoliopsida</taxon>
        <taxon>eudicotyledons</taxon>
        <taxon>Gunneridae</taxon>
        <taxon>Pentapetalae</taxon>
        <taxon>rosids</taxon>
        <taxon>fabids</taxon>
        <taxon>Fabales</taxon>
        <taxon>Fabaceae</taxon>
        <taxon>Papilionoideae</taxon>
        <taxon>50 kb inversion clade</taxon>
        <taxon>NPAAA clade</taxon>
        <taxon>indigoferoid/millettioid clade</taxon>
        <taxon>Phaseoleae</taxon>
        <taxon>Phaseolus</taxon>
    </lineage>
</organism>
<dbReference type="InterPro" id="IPR002048">
    <property type="entry name" value="EF_hand_dom"/>
</dbReference>
<reference evidence="3 4" key="1">
    <citation type="submission" date="2024-01" db="EMBL/GenBank/DDBJ databases">
        <title>The genomes of 5 underutilized Papilionoideae crops provide insights into root nodulation and disease resistanc.</title>
        <authorList>
            <person name="Jiang F."/>
        </authorList>
    </citation>
    <scope>NUCLEOTIDE SEQUENCE [LARGE SCALE GENOMIC DNA]</scope>
    <source>
        <strain evidence="3">JINMINGXINNONG_FW02</strain>
        <tissue evidence="3">Leaves</tissue>
    </source>
</reference>
<name>A0AAN9R1N8_PHACN</name>
<sequence length="130" mass="14275">MTIAVVNSFTITEFVNEKAKFDSFVDEWFATVDENGDGKLSCEAIRSRFGMLLPFGSESPAGQENEEIFKRFDEDGNGALDRKEFKSLMTEIMYAVARGIGGSPIIVVLGKDSLLMKAVQHELATLSPSS</sequence>
<dbReference type="GO" id="GO:0005509">
    <property type="term" value="F:calcium ion binding"/>
    <property type="evidence" value="ECO:0007669"/>
    <property type="project" value="InterPro"/>
</dbReference>
<dbReference type="PROSITE" id="PS00018">
    <property type="entry name" value="EF_HAND_1"/>
    <property type="match status" value="1"/>
</dbReference>
<proteinExistence type="predicted"/>
<dbReference type="Pfam" id="PF13499">
    <property type="entry name" value="EF-hand_7"/>
    <property type="match status" value="1"/>
</dbReference>
<feature type="domain" description="EF-hand" evidence="2">
    <location>
        <begin position="20"/>
        <end position="55"/>
    </location>
</feature>
<evidence type="ECO:0000259" key="2">
    <source>
        <dbReference type="PROSITE" id="PS50222"/>
    </source>
</evidence>
<dbReference type="PROSITE" id="PS50222">
    <property type="entry name" value="EF_HAND_2"/>
    <property type="match status" value="2"/>
</dbReference>
<comment type="caution">
    <text evidence="3">The sequence shown here is derived from an EMBL/GenBank/DDBJ whole genome shotgun (WGS) entry which is preliminary data.</text>
</comment>
<evidence type="ECO:0000313" key="3">
    <source>
        <dbReference type="EMBL" id="KAK7355997.1"/>
    </source>
</evidence>
<dbReference type="PANTHER" id="PTHR34574">
    <property type="entry name" value="CALCIUM-BINDING EF-HAND FAMILY PROTEIN-RELATED"/>
    <property type="match status" value="1"/>
</dbReference>
<evidence type="ECO:0000313" key="4">
    <source>
        <dbReference type="Proteomes" id="UP001374584"/>
    </source>
</evidence>
<dbReference type="EMBL" id="JAYMYR010000006">
    <property type="protein sequence ID" value="KAK7355997.1"/>
    <property type="molecule type" value="Genomic_DNA"/>
</dbReference>
<dbReference type="SUPFAM" id="SSF47473">
    <property type="entry name" value="EF-hand"/>
    <property type="match status" value="1"/>
</dbReference>
<protein>
    <recommendedName>
        <fullName evidence="2">EF-hand domain-containing protein</fullName>
    </recommendedName>
</protein>
<feature type="domain" description="EF-hand" evidence="2">
    <location>
        <begin position="60"/>
        <end position="95"/>
    </location>
</feature>
<keyword evidence="4" id="KW-1185">Reference proteome</keyword>
<dbReference type="Gene3D" id="1.10.238.10">
    <property type="entry name" value="EF-hand"/>
    <property type="match status" value="1"/>
</dbReference>
<dbReference type="AlphaFoldDB" id="A0AAN9R1N8"/>
<accession>A0AAN9R1N8</accession>
<dbReference type="PANTHER" id="PTHR34574:SF12">
    <property type="entry name" value="CALCIUM-BINDING EF HAND FAMILY PROTEIN"/>
    <property type="match status" value="1"/>
</dbReference>
<keyword evidence="1" id="KW-0106">Calcium</keyword>
<dbReference type="InterPro" id="IPR011992">
    <property type="entry name" value="EF-hand-dom_pair"/>
</dbReference>
<evidence type="ECO:0000256" key="1">
    <source>
        <dbReference type="ARBA" id="ARBA00022837"/>
    </source>
</evidence>
<dbReference type="SMART" id="SM00054">
    <property type="entry name" value="EFh"/>
    <property type="match status" value="2"/>
</dbReference>
<dbReference type="InterPro" id="IPR018247">
    <property type="entry name" value="EF_Hand_1_Ca_BS"/>
</dbReference>
<dbReference type="Proteomes" id="UP001374584">
    <property type="component" value="Unassembled WGS sequence"/>
</dbReference>